<evidence type="ECO:0000313" key="2">
    <source>
        <dbReference type="Proteomes" id="UP000055035"/>
    </source>
</evidence>
<sequence length="441" mass="51186">MKLSALADRPSLEFVFKCYIQSYIPPVGPKHSYAEEEGIKPAFQALKDSVSPLALNDKRTFVLRSDFVIALGINNISRDYDCQELQGTLHSNCFDSLGRLSLWEGEDNHENKVWYAGFICQRAHYLEVFLSCGRFSRVGRTVESIEPLSTEQVLILEAFLSSKFIHAYGKQEVIFYDTLPGKQDEQDSALFFRDIAFPASKEMRIYNEHLLKEIGQLAINQLNLTTVEHYLSSNIPLIKPKYFYDNEKSINPAFENIQMITKPLKLNEKRIWLLRGDFLLVTGVKNAYEREYGYEGLKQVFNPALYQFINWEDRYGHPSLALPELDYDGSVFYAGYLCQKKDFLQVYLVSGRFDRKDLNGLQTEILEAYIALQLQVAYGQQAVVFEFGDPDNPKFHQTFFSHGTFPKENPRRIYSRSDIMCLLFKVTNDERERPEKLEIRY</sequence>
<accession>A0A0W0VE36</accession>
<protein>
    <submittedName>
        <fullName evidence="1">Uncharacterized protein</fullName>
    </submittedName>
</protein>
<evidence type="ECO:0000313" key="1">
    <source>
        <dbReference type="EMBL" id="KTD18389.1"/>
    </source>
</evidence>
<proteinExistence type="predicted"/>
<dbReference type="EMBL" id="LNYJ01000011">
    <property type="protein sequence ID" value="KTD18389.1"/>
    <property type="molecule type" value="Genomic_DNA"/>
</dbReference>
<dbReference type="AlphaFoldDB" id="A0A0W0VE36"/>
<dbReference type="OrthoDB" id="5653008at2"/>
<gene>
    <name evidence="1" type="ORF">Ljor_2695</name>
</gene>
<dbReference type="Proteomes" id="UP000055035">
    <property type="component" value="Unassembled WGS sequence"/>
</dbReference>
<comment type="caution">
    <text evidence="1">The sequence shown here is derived from an EMBL/GenBank/DDBJ whole genome shotgun (WGS) entry which is preliminary data.</text>
</comment>
<keyword evidence="2" id="KW-1185">Reference proteome</keyword>
<name>A0A0W0VE36_9GAMM</name>
<organism evidence="1 2">
    <name type="scientific">Legionella jordanis</name>
    <dbReference type="NCBI Taxonomy" id="456"/>
    <lineage>
        <taxon>Bacteria</taxon>
        <taxon>Pseudomonadati</taxon>
        <taxon>Pseudomonadota</taxon>
        <taxon>Gammaproteobacteria</taxon>
        <taxon>Legionellales</taxon>
        <taxon>Legionellaceae</taxon>
        <taxon>Legionella</taxon>
    </lineage>
</organism>
<dbReference type="RefSeq" id="WP_058472053.1">
    <property type="nucleotide sequence ID" value="NZ_CAAAIC010000006.1"/>
</dbReference>
<reference evidence="1 2" key="1">
    <citation type="submission" date="2015-11" db="EMBL/GenBank/DDBJ databases">
        <title>Genomic analysis of 38 Legionella species identifies large and diverse effector repertoires.</title>
        <authorList>
            <person name="Burstein D."/>
            <person name="Amaro F."/>
            <person name="Zusman T."/>
            <person name="Lifshitz Z."/>
            <person name="Cohen O."/>
            <person name="Gilbert J.A."/>
            <person name="Pupko T."/>
            <person name="Shuman H.A."/>
            <person name="Segal G."/>
        </authorList>
    </citation>
    <scope>NUCLEOTIDE SEQUENCE [LARGE SCALE GENOMIC DNA]</scope>
    <source>
        <strain evidence="1 2">BL-540</strain>
    </source>
</reference>
<dbReference type="PATRIC" id="fig|456.5.peg.2888"/>